<protein>
    <submittedName>
        <fullName evidence="1">Uncharacterized protein</fullName>
    </submittedName>
</protein>
<gene>
    <name evidence="1" type="ORF">GALL_33320</name>
</gene>
<evidence type="ECO:0000313" key="1">
    <source>
        <dbReference type="EMBL" id="OIR15831.1"/>
    </source>
</evidence>
<accession>A0A1J5T4R7</accession>
<organism evidence="1">
    <name type="scientific">mine drainage metagenome</name>
    <dbReference type="NCBI Taxonomy" id="410659"/>
    <lineage>
        <taxon>unclassified sequences</taxon>
        <taxon>metagenomes</taxon>
        <taxon>ecological metagenomes</taxon>
    </lineage>
</organism>
<dbReference type="AlphaFoldDB" id="A0A1J5T4R7"/>
<reference evidence="1" key="1">
    <citation type="submission" date="2016-10" db="EMBL/GenBank/DDBJ databases">
        <title>Sequence of Gallionella enrichment culture.</title>
        <authorList>
            <person name="Poehlein A."/>
            <person name="Muehling M."/>
            <person name="Daniel R."/>
        </authorList>
    </citation>
    <scope>NUCLEOTIDE SEQUENCE</scope>
</reference>
<name>A0A1J5T4R7_9ZZZZ</name>
<dbReference type="EMBL" id="MLJW01000008">
    <property type="protein sequence ID" value="OIR15831.1"/>
    <property type="molecule type" value="Genomic_DNA"/>
</dbReference>
<proteinExistence type="predicted"/>
<comment type="caution">
    <text evidence="1">The sequence shown here is derived from an EMBL/GenBank/DDBJ whole genome shotgun (WGS) entry which is preliminary data.</text>
</comment>
<sequence length="369" mass="41347">MRTFSKLCAGIVVMAITLYAQADSGESIVLDPTTGNYTITYGGDSTNLSQTVFVPATKIDPTIRSSFRLNERDVITYRYTVFNGATAKQAIIGIVLKQIANPIIGELPFPDGTFPNLIVEKAAYDAYNAAVKTSVASPLNWDGDITRRLSQVDWSPNTATYNTGGIHPGQTLSGFGFNSLDLPGISQSSWMNGRIEDNEIFGFPDDGPDESSPIFAQLNQLRDNDFIIRNTAVPMIAVPVPFDAATLLDRIRSQMFTWSGTQLINSAFATQLDRYMVAAANAYRSNQPKVGKEQIESVRKLLEHEHNYLDHDEEDHEDTAEHKAATRLTIDRLAARVLDFDLRYVLKRMEREHEHDHDEGDRRKEQERR</sequence>